<organism evidence="8 9">
    <name type="scientific">Phytophthora cactorum</name>
    <dbReference type="NCBI Taxonomy" id="29920"/>
    <lineage>
        <taxon>Eukaryota</taxon>
        <taxon>Sar</taxon>
        <taxon>Stramenopiles</taxon>
        <taxon>Oomycota</taxon>
        <taxon>Peronosporomycetes</taxon>
        <taxon>Peronosporales</taxon>
        <taxon>Peronosporaceae</taxon>
        <taxon>Phytophthora</taxon>
    </lineage>
</organism>
<dbReference type="STRING" id="29920.A0A329RE55"/>
<dbReference type="Proteomes" id="UP000251314">
    <property type="component" value="Unassembled WGS sequence"/>
</dbReference>
<dbReference type="GO" id="GO:0006511">
    <property type="term" value="P:ubiquitin-dependent protein catabolic process"/>
    <property type="evidence" value="ECO:0007669"/>
    <property type="project" value="TreeGrafter"/>
</dbReference>
<dbReference type="OrthoDB" id="8068875at2759"/>
<dbReference type="InterPro" id="IPR044611">
    <property type="entry name" value="E3A/B/C-like"/>
</dbReference>
<evidence type="ECO:0000256" key="4">
    <source>
        <dbReference type="ARBA" id="ARBA00022786"/>
    </source>
</evidence>
<dbReference type="InterPro" id="IPR035983">
    <property type="entry name" value="Hect_E3_ubiquitin_ligase"/>
</dbReference>
<evidence type="ECO:0000313" key="8">
    <source>
        <dbReference type="EMBL" id="RAW22156.1"/>
    </source>
</evidence>
<evidence type="ECO:0000313" key="9">
    <source>
        <dbReference type="Proteomes" id="UP000251314"/>
    </source>
</evidence>
<evidence type="ECO:0000259" key="7">
    <source>
        <dbReference type="PROSITE" id="PS50237"/>
    </source>
</evidence>
<feature type="active site" description="Glycyl thioester intermediate" evidence="5">
    <location>
        <position position="1094"/>
    </location>
</feature>
<gene>
    <name evidence="8" type="ORF">PC110_g21403</name>
</gene>
<dbReference type="Gene3D" id="3.30.2410.10">
    <property type="entry name" value="Hect, E3 ligase catalytic domain"/>
    <property type="match status" value="1"/>
</dbReference>
<protein>
    <recommendedName>
        <fullName evidence="2">HECT-type E3 ubiquitin transferase</fullName>
        <ecNumber evidence="2">2.3.2.26</ecNumber>
    </recommendedName>
</protein>
<comment type="catalytic activity">
    <reaction evidence="1">
        <text>S-ubiquitinyl-[E2 ubiquitin-conjugating enzyme]-L-cysteine + [acceptor protein]-L-lysine = [E2 ubiquitin-conjugating enzyme]-L-cysteine + N(6)-ubiquitinyl-[acceptor protein]-L-lysine.</text>
        <dbReference type="EC" id="2.3.2.26"/>
    </reaction>
</comment>
<comment type="caution">
    <text evidence="8">The sequence shown here is derived from an EMBL/GenBank/DDBJ whole genome shotgun (WGS) entry which is preliminary data.</text>
</comment>
<feature type="region of interest" description="Disordered" evidence="6">
    <location>
        <begin position="1"/>
        <end position="38"/>
    </location>
</feature>
<dbReference type="SUPFAM" id="SSF56204">
    <property type="entry name" value="Hect, E3 ligase catalytic domain"/>
    <property type="match status" value="1"/>
</dbReference>
<name>A0A329RE55_9STRA</name>
<accession>A0A329RE55</accession>
<dbReference type="PROSITE" id="PS50237">
    <property type="entry name" value="HECT"/>
    <property type="match status" value="1"/>
</dbReference>
<evidence type="ECO:0000256" key="5">
    <source>
        <dbReference type="PROSITE-ProRule" id="PRU00104"/>
    </source>
</evidence>
<proteinExistence type="predicted"/>
<evidence type="ECO:0000256" key="1">
    <source>
        <dbReference type="ARBA" id="ARBA00000885"/>
    </source>
</evidence>
<dbReference type="FunFam" id="3.30.2160.10:FF:000002">
    <property type="entry name" value="Putative Ubiquitin-protein ligase E3C"/>
    <property type="match status" value="1"/>
</dbReference>
<dbReference type="EC" id="2.3.2.26" evidence="2"/>
<evidence type="ECO:0000256" key="6">
    <source>
        <dbReference type="SAM" id="MobiDB-lite"/>
    </source>
</evidence>
<dbReference type="PANTHER" id="PTHR45700">
    <property type="entry name" value="UBIQUITIN-PROTEIN LIGASE E3C"/>
    <property type="match status" value="1"/>
</dbReference>
<dbReference type="AlphaFoldDB" id="A0A329RE55"/>
<sequence length="1126" mass="126214">MFDGSFKSSRKVNLSGRKKPTTGYSARLASLSGSKGGRHDVLAGSKEELMLQNRLAREERHAMKTRMTASIRIQAQYRRLRAAEQTRAEVFSQLEQQLTQTVLTGDIQNKALPTPQLQLFLRQFLFAVDSRVAVDRIRKVQNYLVCMLLVSSLKGENGTNFLEADKDACWVYQVTRMSEIALQTLVQEDLKKSVINPAPAVNPYLLLLDTLTNVSKYPTPEGQTALSSVLYHLGVTARYGIFDAISACIEQQANESVSRVENDNLMQVIANISAQTLMLSVQSQQERASKVYKQFAMKILLSASAASSPVTSYVTSTVAESSKNLGLFWASVVQHLRDNPEMTTLSWQQRATIVGNVVELTSLCSFDAALVGVVPFVLSQLVTPSLVQWAFDVKNTQQDPMAPEEDYDMDHEADVPIVPPTYLSAGVFSSDEEVRRGVLALGEAEASVRAQWQKICHSSFSARCLDALLHANEPSHNGENAVPKFCHALTTVLLSTGRSYVLSVAARFANPPPALFALLSAMTVEQFAGTPVVPTNKTSLINSMWQWIKPRIENIAAQSSTGSLTNGPVAFTMSHLQVLIVFNVVYSHMLLGLDDEAFYDGQWPLRLTEVEAVVTFLKQFIYDTCWTITSNNTLSVDSMDEKELVLFSAVVSSIKLFNQLYDRDCRQRFMPDGAWLWPSMPVVKEIVDLELMKEDGNHDAHAIYMLMNGKASSPYARAALILVTIPQVLSFNDRVQLFQKLLEDGKAQLGNIRDEFSRALQVRVKRDEIVDDSFDFFQKVCDTMSPAALKSRVKVTFVNEQGLEEAGIDGGGVFKEYMDSLTKCAFSPEYGFFLETEEHLLYPNPGAKYIVDTRKEALDRYRFLGRVLAKAVYENILVEPQFAAFFLNKLLGKFNYIDDLHSLDPELYTSLMRLKHYDGNVEDLALTFSVSEMEFGEVVTRNLVPDGANIPVTNENRIRYIHLMANYKLNVLSSTESAAFLKGFRDLIPGTWIQMFAPAELQMLIGGTATNIDIDDWERHTVYGGGYHPSQRIVQWFWEIVREDFTAEDRAALLKFITSCSRQPLLGFSKLQPQICIHQVRVEDDDRLPSSATCMNLLKLPAYSNREAMRKKLLYAIRSNAGFDLS</sequence>
<dbReference type="Gene3D" id="3.90.1750.10">
    <property type="entry name" value="Hect, E3 ligase catalytic domains"/>
    <property type="match status" value="1"/>
</dbReference>
<dbReference type="VEuPathDB" id="FungiDB:PC110_g21403"/>
<dbReference type="SMART" id="SM00119">
    <property type="entry name" value="HECTc"/>
    <property type="match status" value="1"/>
</dbReference>
<dbReference type="EMBL" id="MJFZ01001408">
    <property type="protein sequence ID" value="RAW22156.1"/>
    <property type="molecule type" value="Genomic_DNA"/>
</dbReference>
<dbReference type="CDD" id="cd00078">
    <property type="entry name" value="HECTc"/>
    <property type="match status" value="1"/>
</dbReference>
<keyword evidence="4 5" id="KW-0833">Ubl conjugation pathway</keyword>
<dbReference type="PANTHER" id="PTHR45700:SF2">
    <property type="entry name" value="UBIQUITIN-PROTEIN LIGASE E3C"/>
    <property type="match status" value="1"/>
</dbReference>
<dbReference type="InterPro" id="IPR000569">
    <property type="entry name" value="HECT_dom"/>
</dbReference>
<reference evidence="8 9" key="1">
    <citation type="submission" date="2018-01" db="EMBL/GenBank/DDBJ databases">
        <title>Draft genome of the strawberry crown rot pathogen Phytophthora cactorum.</title>
        <authorList>
            <person name="Armitage A.D."/>
            <person name="Lysoe E."/>
            <person name="Nellist C.F."/>
            <person name="Harrison R.J."/>
            <person name="Brurberg M.B."/>
        </authorList>
    </citation>
    <scope>NUCLEOTIDE SEQUENCE [LARGE SCALE GENOMIC DNA]</scope>
    <source>
        <strain evidence="8 9">10300</strain>
    </source>
</reference>
<evidence type="ECO:0000256" key="3">
    <source>
        <dbReference type="ARBA" id="ARBA00022679"/>
    </source>
</evidence>
<keyword evidence="9" id="KW-1185">Reference proteome</keyword>
<dbReference type="GO" id="GO:0000209">
    <property type="term" value="P:protein polyubiquitination"/>
    <property type="evidence" value="ECO:0007669"/>
    <property type="project" value="InterPro"/>
</dbReference>
<feature type="domain" description="HECT" evidence="7">
    <location>
        <begin position="785"/>
        <end position="1126"/>
    </location>
</feature>
<evidence type="ECO:0000256" key="2">
    <source>
        <dbReference type="ARBA" id="ARBA00012485"/>
    </source>
</evidence>
<dbReference type="FunFam" id="3.30.2410.10:FF:000011">
    <property type="entry name" value="Putative Ubiquitin-protein ligase E3C"/>
    <property type="match status" value="1"/>
</dbReference>
<keyword evidence="3" id="KW-0808">Transferase</keyword>
<dbReference type="Pfam" id="PF00632">
    <property type="entry name" value="HECT"/>
    <property type="match status" value="1"/>
</dbReference>
<dbReference type="Gene3D" id="3.30.2160.10">
    <property type="entry name" value="Hect, E3 ligase catalytic domain"/>
    <property type="match status" value="1"/>
</dbReference>
<dbReference type="GO" id="GO:0061630">
    <property type="term" value="F:ubiquitin protein ligase activity"/>
    <property type="evidence" value="ECO:0007669"/>
    <property type="project" value="UniProtKB-EC"/>
</dbReference>